<dbReference type="Proteomes" id="UP000032582">
    <property type="component" value="Unassembled WGS sequence"/>
</dbReference>
<evidence type="ECO:0000259" key="1">
    <source>
        <dbReference type="Pfam" id="PF00109"/>
    </source>
</evidence>
<dbReference type="EMBL" id="JZSH01000573">
    <property type="protein sequence ID" value="KJF75696.1"/>
    <property type="molecule type" value="Genomic_DNA"/>
</dbReference>
<gene>
    <name evidence="2" type="ORF">UA45_22300</name>
</gene>
<dbReference type="AlphaFoldDB" id="A0A0D8L3D7"/>
<proteinExistence type="predicted"/>
<accession>A0A0D8L3D7</accession>
<feature type="domain" description="Beta-ketoacyl synthase-like N-terminal" evidence="1">
    <location>
        <begin position="2"/>
        <end position="57"/>
    </location>
</feature>
<organism evidence="2 3">
    <name type="scientific">Morganella morganii</name>
    <name type="common">Proteus morganii</name>
    <dbReference type="NCBI Taxonomy" id="582"/>
    <lineage>
        <taxon>Bacteria</taxon>
        <taxon>Pseudomonadati</taxon>
        <taxon>Pseudomonadota</taxon>
        <taxon>Gammaproteobacteria</taxon>
        <taxon>Enterobacterales</taxon>
        <taxon>Morganellaceae</taxon>
        <taxon>Morganella</taxon>
    </lineage>
</organism>
<dbReference type="GO" id="GO:0016746">
    <property type="term" value="F:acyltransferase activity"/>
    <property type="evidence" value="ECO:0007669"/>
    <property type="project" value="InterPro"/>
</dbReference>
<evidence type="ECO:0000313" key="2">
    <source>
        <dbReference type="EMBL" id="KJF75696.1"/>
    </source>
</evidence>
<evidence type="ECO:0000313" key="3">
    <source>
        <dbReference type="Proteomes" id="UP000032582"/>
    </source>
</evidence>
<dbReference type="SUPFAM" id="SSF53901">
    <property type="entry name" value="Thiolase-like"/>
    <property type="match status" value="1"/>
</dbReference>
<sequence length="68" mass="7477">MKRAVITGLGIISSIGNNREEVLASLREGRSGITFSEEFKEIGMRSQVWGNVKLDTAGLLIVNCPFHE</sequence>
<dbReference type="Gene3D" id="3.40.47.10">
    <property type="match status" value="1"/>
</dbReference>
<dbReference type="InterPro" id="IPR014030">
    <property type="entry name" value="Ketoacyl_synth_N"/>
</dbReference>
<protein>
    <recommendedName>
        <fullName evidence="1">Beta-ketoacyl synthase-like N-terminal domain-containing protein</fullName>
    </recommendedName>
</protein>
<reference evidence="2 3" key="1">
    <citation type="submission" date="2015-02" db="EMBL/GenBank/DDBJ databases">
        <title>Whole genome shotgun sequencing of cultured foodborne pathogen.</title>
        <authorList>
            <person name="Timme R."/>
            <person name="Allard M.W."/>
            <person name="Strain E."/>
            <person name="Evans P.S."/>
            <person name="Brown E."/>
        </authorList>
    </citation>
    <scope>NUCLEOTIDE SEQUENCE [LARGE SCALE GENOMIC DNA]</scope>
    <source>
        <strain evidence="2 3">GCSL-TSO-24</strain>
    </source>
</reference>
<dbReference type="Pfam" id="PF00109">
    <property type="entry name" value="ketoacyl-synt"/>
    <property type="match status" value="1"/>
</dbReference>
<dbReference type="PATRIC" id="fig|582.24.peg.7096"/>
<name>A0A0D8L3D7_MORMO</name>
<comment type="caution">
    <text evidence="2">The sequence shown here is derived from an EMBL/GenBank/DDBJ whole genome shotgun (WGS) entry which is preliminary data.</text>
</comment>
<dbReference type="InterPro" id="IPR016039">
    <property type="entry name" value="Thiolase-like"/>
</dbReference>